<comment type="caution">
    <text evidence="3">The sequence shown here is derived from an EMBL/GenBank/DDBJ whole genome shotgun (WGS) entry which is preliminary data.</text>
</comment>
<organism evidence="3 4">
    <name type="scientific">Streptomyces smyrnaeus</name>
    <dbReference type="NCBI Taxonomy" id="1387713"/>
    <lineage>
        <taxon>Bacteria</taxon>
        <taxon>Bacillati</taxon>
        <taxon>Actinomycetota</taxon>
        <taxon>Actinomycetes</taxon>
        <taxon>Kitasatosporales</taxon>
        <taxon>Streptomycetaceae</taxon>
        <taxon>Streptomyces</taxon>
    </lineage>
</organism>
<dbReference type="PANTHER" id="PTHR35010">
    <property type="entry name" value="BLL4672 PROTEIN-RELATED"/>
    <property type="match status" value="1"/>
</dbReference>
<dbReference type="InterPro" id="IPR041413">
    <property type="entry name" value="MLTR_LBD"/>
</dbReference>
<dbReference type="PANTHER" id="PTHR35010:SF2">
    <property type="entry name" value="BLL4672 PROTEIN"/>
    <property type="match status" value="1"/>
</dbReference>
<dbReference type="InterPro" id="IPR001387">
    <property type="entry name" value="Cro/C1-type_HTH"/>
</dbReference>
<accession>A0ABS3XZ50</accession>
<sequence>MSKNPGQRRELGTFLRSRRERVTPEQVGLPRSARRRTPGLRREELALLAGISATWYTYLEQGREIHASDQVLASLASVLRLNRHERGHLFQLAGRTPAAEAAAAEAGGSEPLAAEVAAVPLLLQPHPAYIIDGVYDLLSHNPAAEELFPSLTAEADRPPNFARWVFLAPVAREVLVDWEREARGLLARLRTLSGRHPGDPRHARLIDELHAGSAQVRAWWPRYDVEPRRGGRKRLRRAGHGVTSFAYTAFHLAGQPEQTLVIYSDERQAAEEG</sequence>
<dbReference type="Proteomes" id="UP000721954">
    <property type="component" value="Unassembled WGS sequence"/>
</dbReference>
<reference evidence="3 4" key="1">
    <citation type="submission" date="2021-02" db="EMBL/GenBank/DDBJ databases">
        <title>Streptomyces spirodelae sp. nov., isolated from duckweed.</title>
        <authorList>
            <person name="Saimee Y."/>
            <person name="Duangmal K."/>
        </authorList>
    </citation>
    <scope>NUCLEOTIDE SEQUENCE [LARGE SCALE GENOMIC DNA]</scope>
    <source>
        <strain evidence="3 4">DSM 42105</strain>
    </source>
</reference>
<keyword evidence="4" id="KW-1185">Reference proteome</keyword>
<dbReference type="CDD" id="cd00093">
    <property type="entry name" value="HTH_XRE"/>
    <property type="match status" value="1"/>
</dbReference>
<dbReference type="Gene3D" id="3.30.450.180">
    <property type="match status" value="1"/>
</dbReference>
<dbReference type="InterPro" id="IPR010982">
    <property type="entry name" value="Lambda_DNA-bd_dom_sf"/>
</dbReference>
<feature type="domain" description="HTH cro/C1-type" evidence="2">
    <location>
        <begin position="14"/>
        <end position="86"/>
    </location>
</feature>
<dbReference type="GeneID" id="96260966"/>
<evidence type="ECO:0000313" key="3">
    <source>
        <dbReference type="EMBL" id="MBO8200634.1"/>
    </source>
</evidence>
<dbReference type="Pfam" id="PF13560">
    <property type="entry name" value="HTH_31"/>
    <property type="match status" value="1"/>
</dbReference>
<evidence type="ECO:0000256" key="1">
    <source>
        <dbReference type="SAM" id="MobiDB-lite"/>
    </source>
</evidence>
<evidence type="ECO:0000313" key="4">
    <source>
        <dbReference type="Proteomes" id="UP000721954"/>
    </source>
</evidence>
<proteinExistence type="predicted"/>
<evidence type="ECO:0000259" key="2">
    <source>
        <dbReference type="SMART" id="SM00530"/>
    </source>
</evidence>
<dbReference type="SUPFAM" id="SSF47413">
    <property type="entry name" value="lambda repressor-like DNA-binding domains"/>
    <property type="match status" value="1"/>
</dbReference>
<dbReference type="RefSeq" id="WP_209212256.1">
    <property type="nucleotide sequence ID" value="NZ_JAFFZM010000012.1"/>
</dbReference>
<dbReference type="EMBL" id="JAFFZM010000012">
    <property type="protein sequence ID" value="MBO8200634.1"/>
    <property type="molecule type" value="Genomic_DNA"/>
</dbReference>
<gene>
    <name evidence="3" type="ORF">JW613_20315</name>
</gene>
<dbReference type="Gene3D" id="1.10.260.40">
    <property type="entry name" value="lambda repressor-like DNA-binding domains"/>
    <property type="match status" value="1"/>
</dbReference>
<feature type="region of interest" description="Disordered" evidence="1">
    <location>
        <begin position="1"/>
        <end position="36"/>
    </location>
</feature>
<dbReference type="Pfam" id="PF17765">
    <property type="entry name" value="MLTR_LBD"/>
    <property type="match status" value="1"/>
</dbReference>
<name>A0ABS3XZ50_9ACTN</name>
<dbReference type="SMART" id="SM00530">
    <property type="entry name" value="HTH_XRE"/>
    <property type="match status" value="1"/>
</dbReference>
<protein>
    <submittedName>
        <fullName evidence="3">Helix-turn-helix domain-containing protein</fullName>
    </submittedName>
</protein>